<sequence length="223" mass="25385">MIQTLKKILLLPLFLLGTAYAKDKQAEMPPLDPSWQGEHAMALVNQGASIFAVSIPSYSKPHSVQIVYKLDNKDLALLSLVRDAQVVTIKTKPFNIEQLMRGDEVNVIADVYDGHFQEGGSMLYEATTLVFADKLYVRELKDLAPATQFQEYDYIELAENTRLYIHKIQQKPSFNHILAVEMTGVCPLKLRTSKRVPSEAELMRHFFNCGSLKPLFYDTYQLQ</sequence>
<feature type="signal peptide" evidence="1">
    <location>
        <begin position="1"/>
        <end position="21"/>
    </location>
</feature>
<dbReference type="EMBL" id="JBHRSD010000010">
    <property type="protein sequence ID" value="MFC3031754.1"/>
    <property type="molecule type" value="Genomic_DNA"/>
</dbReference>
<dbReference type="RefSeq" id="WP_377121315.1">
    <property type="nucleotide sequence ID" value="NZ_JBHRSD010000010.1"/>
</dbReference>
<protein>
    <submittedName>
        <fullName evidence="2">Uncharacterized protein</fullName>
    </submittedName>
</protein>
<comment type="caution">
    <text evidence="2">The sequence shown here is derived from an EMBL/GenBank/DDBJ whole genome shotgun (WGS) entry which is preliminary data.</text>
</comment>
<reference evidence="3" key="1">
    <citation type="journal article" date="2019" name="Int. J. Syst. Evol. Microbiol.">
        <title>The Global Catalogue of Microorganisms (GCM) 10K type strain sequencing project: providing services to taxonomists for standard genome sequencing and annotation.</title>
        <authorList>
            <consortium name="The Broad Institute Genomics Platform"/>
            <consortium name="The Broad Institute Genome Sequencing Center for Infectious Disease"/>
            <person name="Wu L."/>
            <person name="Ma J."/>
        </authorList>
    </citation>
    <scope>NUCLEOTIDE SEQUENCE [LARGE SCALE GENOMIC DNA]</scope>
    <source>
        <strain evidence="3">KCTC 42730</strain>
    </source>
</reference>
<evidence type="ECO:0000313" key="2">
    <source>
        <dbReference type="EMBL" id="MFC3031754.1"/>
    </source>
</evidence>
<evidence type="ECO:0000256" key="1">
    <source>
        <dbReference type="SAM" id="SignalP"/>
    </source>
</evidence>
<name>A0ABV7CGI9_9GAMM</name>
<organism evidence="2 3">
    <name type="scientific">Pseudoalteromonas fenneropenaei</name>
    <dbReference type="NCBI Taxonomy" id="1737459"/>
    <lineage>
        <taxon>Bacteria</taxon>
        <taxon>Pseudomonadati</taxon>
        <taxon>Pseudomonadota</taxon>
        <taxon>Gammaproteobacteria</taxon>
        <taxon>Alteromonadales</taxon>
        <taxon>Pseudoalteromonadaceae</taxon>
        <taxon>Pseudoalteromonas</taxon>
    </lineage>
</organism>
<proteinExistence type="predicted"/>
<keyword evidence="3" id="KW-1185">Reference proteome</keyword>
<dbReference type="Proteomes" id="UP001595453">
    <property type="component" value="Unassembled WGS sequence"/>
</dbReference>
<accession>A0ABV7CGI9</accession>
<keyword evidence="1" id="KW-0732">Signal</keyword>
<evidence type="ECO:0000313" key="3">
    <source>
        <dbReference type="Proteomes" id="UP001595453"/>
    </source>
</evidence>
<gene>
    <name evidence="2" type="ORF">ACFOEE_04425</name>
</gene>
<feature type="chain" id="PRO_5047538627" evidence="1">
    <location>
        <begin position="22"/>
        <end position="223"/>
    </location>
</feature>